<keyword evidence="2" id="KW-1185">Reference proteome</keyword>
<gene>
    <name evidence="1" type="ORF">BDN72DRAFT_830764</name>
</gene>
<evidence type="ECO:0000313" key="2">
    <source>
        <dbReference type="Proteomes" id="UP000308600"/>
    </source>
</evidence>
<accession>A0ACD3BDX6</accession>
<dbReference type="EMBL" id="ML208260">
    <property type="protein sequence ID" value="TFK76224.1"/>
    <property type="molecule type" value="Genomic_DNA"/>
</dbReference>
<dbReference type="Proteomes" id="UP000308600">
    <property type="component" value="Unassembled WGS sequence"/>
</dbReference>
<sequence length="320" mass="36413">MECETPRRIPTLTQLCQRVALAHIDSITNLGSEISFRLVRPILERCNAEQLLLIEEASPHLIEDTLVLWKDLCSQKYPLQVERYLADHKEEPDSWRDQYFVFLEAERERLEQITSRLRMTRAEEQERKKEREVKFTDRLPPPPRKFAAWAPAKSLFQKTRSEAQKKRTMFSAPMLPPMPGKNPYHVLSKPPPLLPPPPPSSQPSRVTVNTIIQRRPAVISTQVSKPTHLAPGILKSTPPPISAAKALDALIRCQPQPSPNRGTEIKTSTKPPDPKEPPPSAVVIEDPRPIKPPPKKFKATASLFLPKHRAYSQRPTQPPR</sequence>
<name>A0ACD3BDX6_9AGAR</name>
<evidence type="ECO:0000313" key="1">
    <source>
        <dbReference type="EMBL" id="TFK76224.1"/>
    </source>
</evidence>
<organism evidence="1 2">
    <name type="scientific">Pluteus cervinus</name>
    <dbReference type="NCBI Taxonomy" id="181527"/>
    <lineage>
        <taxon>Eukaryota</taxon>
        <taxon>Fungi</taxon>
        <taxon>Dikarya</taxon>
        <taxon>Basidiomycota</taxon>
        <taxon>Agaricomycotina</taxon>
        <taxon>Agaricomycetes</taxon>
        <taxon>Agaricomycetidae</taxon>
        <taxon>Agaricales</taxon>
        <taxon>Pluteineae</taxon>
        <taxon>Pluteaceae</taxon>
        <taxon>Pluteus</taxon>
    </lineage>
</organism>
<reference evidence="1 2" key="1">
    <citation type="journal article" date="2019" name="Nat. Ecol. Evol.">
        <title>Megaphylogeny resolves global patterns of mushroom evolution.</title>
        <authorList>
            <person name="Varga T."/>
            <person name="Krizsan K."/>
            <person name="Foldi C."/>
            <person name="Dima B."/>
            <person name="Sanchez-Garcia M."/>
            <person name="Sanchez-Ramirez S."/>
            <person name="Szollosi G.J."/>
            <person name="Szarkandi J.G."/>
            <person name="Papp V."/>
            <person name="Albert L."/>
            <person name="Andreopoulos W."/>
            <person name="Angelini C."/>
            <person name="Antonin V."/>
            <person name="Barry K.W."/>
            <person name="Bougher N.L."/>
            <person name="Buchanan P."/>
            <person name="Buyck B."/>
            <person name="Bense V."/>
            <person name="Catcheside P."/>
            <person name="Chovatia M."/>
            <person name="Cooper J."/>
            <person name="Damon W."/>
            <person name="Desjardin D."/>
            <person name="Finy P."/>
            <person name="Geml J."/>
            <person name="Haridas S."/>
            <person name="Hughes K."/>
            <person name="Justo A."/>
            <person name="Karasinski D."/>
            <person name="Kautmanova I."/>
            <person name="Kiss B."/>
            <person name="Kocsube S."/>
            <person name="Kotiranta H."/>
            <person name="LaButti K.M."/>
            <person name="Lechner B.E."/>
            <person name="Liimatainen K."/>
            <person name="Lipzen A."/>
            <person name="Lukacs Z."/>
            <person name="Mihaltcheva S."/>
            <person name="Morgado L.N."/>
            <person name="Niskanen T."/>
            <person name="Noordeloos M.E."/>
            <person name="Ohm R.A."/>
            <person name="Ortiz-Santana B."/>
            <person name="Ovrebo C."/>
            <person name="Racz N."/>
            <person name="Riley R."/>
            <person name="Savchenko A."/>
            <person name="Shiryaev A."/>
            <person name="Soop K."/>
            <person name="Spirin V."/>
            <person name="Szebenyi C."/>
            <person name="Tomsovsky M."/>
            <person name="Tulloss R.E."/>
            <person name="Uehling J."/>
            <person name="Grigoriev I.V."/>
            <person name="Vagvolgyi C."/>
            <person name="Papp T."/>
            <person name="Martin F.M."/>
            <person name="Miettinen O."/>
            <person name="Hibbett D.S."/>
            <person name="Nagy L.G."/>
        </authorList>
    </citation>
    <scope>NUCLEOTIDE SEQUENCE [LARGE SCALE GENOMIC DNA]</scope>
    <source>
        <strain evidence="1 2">NL-1719</strain>
    </source>
</reference>
<proteinExistence type="predicted"/>
<protein>
    <submittedName>
        <fullName evidence="1">Uncharacterized protein</fullName>
    </submittedName>
</protein>